<keyword evidence="4" id="KW-1185">Reference proteome</keyword>
<dbReference type="Proteomes" id="UP000282674">
    <property type="component" value="Unassembled WGS sequence"/>
</dbReference>
<organism evidence="3 4">
    <name type="scientific">Actinomadura harenae</name>
    <dbReference type="NCBI Taxonomy" id="2483351"/>
    <lineage>
        <taxon>Bacteria</taxon>
        <taxon>Bacillati</taxon>
        <taxon>Actinomycetota</taxon>
        <taxon>Actinomycetes</taxon>
        <taxon>Streptosporangiales</taxon>
        <taxon>Thermomonosporaceae</taxon>
        <taxon>Actinomadura</taxon>
    </lineage>
</organism>
<evidence type="ECO:0000313" key="4">
    <source>
        <dbReference type="Proteomes" id="UP000282674"/>
    </source>
</evidence>
<evidence type="ECO:0000259" key="2">
    <source>
        <dbReference type="Pfam" id="PF09346"/>
    </source>
</evidence>
<dbReference type="Gene3D" id="3.40.1580.10">
    <property type="entry name" value="SMI1/KNR4-like"/>
    <property type="match status" value="1"/>
</dbReference>
<feature type="compositionally biased region" description="Polar residues" evidence="1">
    <location>
        <begin position="178"/>
        <end position="200"/>
    </location>
</feature>
<name>A0A3M2LUT1_9ACTN</name>
<dbReference type="RefSeq" id="WP_122197003.1">
    <property type="nucleotide sequence ID" value="NZ_JBHSKC010000002.1"/>
</dbReference>
<evidence type="ECO:0000313" key="3">
    <source>
        <dbReference type="EMBL" id="RMI40660.1"/>
    </source>
</evidence>
<dbReference type="EMBL" id="RFFG01000051">
    <property type="protein sequence ID" value="RMI40660.1"/>
    <property type="molecule type" value="Genomic_DNA"/>
</dbReference>
<dbReference type="InterPro" id="IPR037883">
    <property type="entry name" value="Knr4/Smi1-like_sf"/>
</dbReference>
<evidence type="ECO:0000256" key="1">
    <source>
        <dbReference type="SAM" id="MobiDB-lite"/>
    </source>
</evidence>
<reference evidence="3 4" key="1">
    <citation type="submission" date="2018-10" db="EMBL/GenBank/DDBJ databases">
        <title>Isolation from soil.</title>
        <authorList>
            <person name="Hu J."/>
        </authorList>
    </citation>
    <scope>NUCLEOTIDE SEQUENCE [LARGE SCALE GENOMIC DNA]</scope>
    <source>
        <strain evidence="3 4">NEAU-Ht49</strain>
    </source>
</reference>
<gene>
    <name evidence="3" type="ORF">EBO15_25665</name>
</gene>
<sequence>MTDHDDLLDRVATRAGGDLPCATSTQIEEAEAALGFTLPPLLARLYQDVGNGGFGPDCDLMPLIGPRSPTAVTTYQAKHALGDWPTGVLPILDWGCAMYAAIDCAAPDAPVLLYEPNAVTDDPSHAWFQDAPSLATWLTNWLTNEAWYDNDAPNLPLWPQAGPRLPSPPPSDHHRQQHNPNNGQDPKPQNHQQDQSLNKPQRQHDHP</sequence>
<dbReference type="InterPro" id="IPR018958">
    <property type="entry name" value="Knr4/Smi1-like_dom"/>
</dbReference>
<dbReference type="AlphaFoldDB" id="A0A3M2LUT1"/>
<proteinExistence type="predicted"/>
<feature type="domain" description="Knr4/Smi1-like" evidence="2">
    <location>
        <begin position="22"/>
        <end position="139"/>
    </location>
</feature>
<feature type="region of interest" description="Disordered" evidence="1">
    <location>
        <begin position="154"/>
        <end position="207"/>
    </location>
</feature>
<accession>A0A3M2LUT1</accession>
<dbReference type="Pfam" id="PF09346">
    <property type="entry name" value="SMI1_KNR4"/>
    <property type="match status" value="1"/>
</dbReference>
<protein>
    <submittedName>
        <fullName evidence="3">SMI1/KNR4 family protein</fullName>
    </submittedName>
</protein>
<dbReference type="OrthoDB" id="159453at2"/>
<comment type="caution">
    <text evidence="3">The sequence shown here is derived from an EMBL/GenBank/DDBJ whole genome shotgun (WGS) entry which is preliminary data.</text>
</comment>
<dbReference type="SUPFAM" id="SSF160631">
    <property type="entry name" value="SMI1/KNR4-like"/>
    <property type="match status" value="1"/>
</dbReference>